<reference evidence="2" key="1">
    <citation type="submission" date="2024-07" db="EMBL/GenBank/DDBJ databases">
        <title>Two chromosome-level genome assemblies of Korean endemic species Abeliophyllum distichum and Forsythia ovata (Oleaceae).</title>
        <authorList>
            <person name="Jang H."/>
        </authorList>
    </citation>
    <scope>NUCLEOTIDE SEQUENCE [LARGE SCALE GENOMIC DNA]</scope>
</reference>
<sequence length="201" mass="23103">MSIVQIVSNLAKHVQMLVQENRARVTMLNGRIVDEEKVGVEARAPAMSHSHPYSDPKDSRRYQPVDLLKEREHRPARFTNVFDRLGDEPDSHQRKAKFHDGRMNNQGRQMGPWNQGYKIEVNEATPIRSKTTSKVSTSQPRSKFCRIHWSNNHDTDECPDVRTTVDKMVENIYRPTGISHMGSIHSHDRQAIPIIEDGAQE</sequence>
<dbReference type="EMBL" id="JBFOLJ010000011">
    <property type="protein sequence ID" value="KAL2494392.1"/>
    <property type="molecule type" value="Genomic_DNA"/>
</dbReference>
<keyword evidence="2" id="KW-1185">Reference proteome</keyword>
<evidence type="ECO:0000313" key="1">
    <source>
        <dbReference type="EMBL" id="KAL2494392.1"/>
    </source>
</evidence>
<evidence type="ECO:0000313" key="2">
    <source>
        <dbReference type="Proteomes" id="UP001604277"/>
    </source>
</evidence>
<proteinExistence type="predicted"/>
<gene>
    <name evidence="1" type="ORF">Fot_38149</name>
</gene>
<comment type="caution">
    <text evidence="1">The sequence shown here is derived from an EMBL/GenBank/DDBJ whole genome shotgun (WGS) entry which is preliminary data.</text>
</comment>
<accession>A0ABD1S3J5</accession>
<dbReference type="AlphaFoldDB" id="A0ABD1S3J5"/>
<name>A0ABD1S3J5_9LAMI</name>
<dbReference type="Proteomes" id="UP001604277">
    <property type="component" value="Unassembled WGS sequence"/>
</dbReference>
<protein>
    <submittedName>
        <fullName evidence="1">Uncharacterized protein</fullName>
    </submittedName>
</protein>
<organism evidence="1 2">
    <name type="scientific">Forsythia ovata</name>
    <dbReference type="NCBI Taxonomy" id="205694"/>
    <lineage>
        <taxon>Eukaryota</taxon>
        <taxon>Viridiplantae</taxon>
        <taxon>Streptophyta</taxon>
        <taxon>Embryophyta</taxon>
        <taxon>Tracheophyta</taxon>
        <taxon>Spermatophyta</taxon>
        <taxon>Magnoliopsida</taxon>
        <taxon>eudicotyledons</taxon>
        <taxon>Gunneridae</taxon>
        <taxon>Pentapetalae</taxon>
        <taxon>asterids</taxon>
        <taxon>lamiids</taxon>
        <taxon>Lamiales</taxon>
        <taxon>Oleaceae</taxon>
        <taxon>Forsythieae</taxon>
        <taxon>Forsythia</taxon>
    </lineage>
</organism>